<dbReference type="PANTHER" id="PTHR36174">
    <property type="entry name" value="LIPID II:GLYCINE GLYCYLTRANSFERASE"/>
    <property type="match status" value="1"/>
</dbReference>
<dbReference type="PANTHER" id="PTHR36174:SF1">
    <property type="entry name" value="LIPID II:GLYCINE GLYCYLTRANSFERASE"/>
    <property type="match status" value="1"/>
</dbReference>
<protein>
    <submittedName>
        <fullName evidence="8">Peptidoglycan bridge formation glycyltransferase FemA/FemB family protein</fullName>
    </submittedName>
</protein>
<evidence type="ECO:0000256" key="2">
    <source>
        <dbReference type="ARBA" id="ARBA00022679"/>
    </source>
</evidence>
<dbReference type="Gene3D" id="3.40.630.30">
    <property type="match status" value="1"/>
</dbReference>
<dbReference type="InterPro" id="IPR003447">
    <property type="entry name" value="FEMABX"/>
</dbReference>
<dbReference type="InterPro" id="IPR038740">
    <property type="entry name" value="BioF2-like_GNAT_dom"/>
</dbReference>
<proteinExistence type="inferred from homology"/>
<evidence type="ECO:0000313" key="9">
    <source>
        <dbReference type="Proteomes" id="UP000676776"/>
    </source>
</evidence>
<gene>
    <name evidence="8" type="ORF">J4050_03370</name>
</gene>
<sequence>MIELSASEDFFELQGQLDIVTSTQSKGWHSYKKSQGREIRYFVNDEAQPTIAVWGFMFKVPVLKKFLFVIEGMAHAQHLKANVITKFFSQLAQIDDFVGVDIDSNTVYNTSFEIGLRRAGFLRPLGSFNCPLTIEIDLQEPFRFDTNWKRNIKRTAGHNLIFEEKTHCSEADIKAIVDLYREMNNLKGRAVGHRDYQIKALVEEEDIRVFFVSSEDGEPLCARVIHCNDRFATDIFASNALKSRECGASYFIVQELLELLKAEGYETFDFGRIGPSTHSADSVYTFKKASRGREVQYLGEFSCYKNKLIELVLLVYKLKYKSPRY</sequence>
<comment type="similarity">
    <text evidence="1">Belongs to the FemABX family.</text>
</comment>
<comment type="caution">
    <text evidence="8">The sequence shown here is derived from an EMBL/GenBank/DDBJ whole genome shotgun (WGS) entry which is preliminary data.</text>
</comment>
<keyword evidence="2" id="KW-0808">Transferase</keyword>
<dbReference type="Proteomes" id="UP000676776">
    <property type="component" value="Unassembled WGS sequence"/>
</dbReference>
<evidence type="ECO:0000313" key="8">
    <source>
        <dbReference type="EMBL" id="MBO3115768.1"/>
    </source>
</evidence>
<reference evidence="8 9" key="1">
    <citation type="submission" date="2021-03" db="EMBL/GenBank/DDBJ databases">
        <title>Winogradskyella sp. nov., isolated from costal sediment.</title>
        <authorList>
            <person name="Gao C."/>
        </authorList>
    </citation>
    <scope>NUCLEOTIDE SEQUENCE [LARGE SCALE GENOMIC DNA]</scope>
    <source>
        <strain evidence="8 9">DF17</strain>
    </source>
</reference>
<evidence type="ECO:0000256" key="1">
    <source>
        <dbReference type="ARBA" id="ARBA00009943"/>
    </source>
</evidence>
<dbReference type="InterPro" id="IPR016181">
    <property type="entry name" value="Acyl_CoA_acyltransferase"/>
</dbReference>
<name>A0ABS3SZ45_9FLAO</name>
<evidence type="ECO:0000256" key="5">
    <source>
        <dbReference type="ARBA" id="ARBA00023315"/>
    </source>
</evidence>
<keyword evidence="3" id="KW-0133">Cell shape</keyword>
<keyword evidence="6" id="KW-0961">Cell wall biogenesis/degradation</keyword>
<keyword evidence="4" id="KW-0573">Peptidoglycan synthesis</keyword>
<dbReference type="PROSITE" id="PS51191">
    <property type="entry name" value="FEMABX"/>
    <property type="match status" value="1"/>
</dbReference>
<evidence type="ECO:0000256" key="6">
    <source>
        <dbReference type="ARBA" id="ARBA00023316"/>
    </source>
</evidence>
<accession>A0ABS3SZ45</accession>
<dbReference type="SUPFAM" id="SSF55729">
    <property type="entry name" value="Acyl-CoA N-acyltransferases (Nat)"/>
    <property type="match status" value="1"/>
</dbReference>
<keyword evidence="9" id="KW-1185">Reference proteome</keyword>
<feature type="domain" description="BioF2-like acetyltransferase" evidence="7">
    <location>
        <begin position="148"/>
        <end position="272"/>
    </location>
</feature>
<organism evidence="8 9">
    <name type="scientific">Winogradskyella pelagia</name>
    <dbReference type="NCBI Taxonomy" id="2819984"/>
    <lineage>
        <taxon>Bacteria</taxon>
        <taxon>Pseudomonadati</taxon>
        <taxon>Bacteroidota</taxon>
        <taxon>Flavobacteriia</taxon>
        <taxon>Flavobacteriales</taxon>
        <taxon>Flavobacteriaceae</taxon>
        <taxon>Winogradskyella</taxon>
    </lineage>
</organism>
<dbReference type="InterPro" id="IPR050644">
    <property type="entry name" value="PG_Glycine_Bridge_Synth"/>
</dbReference>
<dbReference type="Pfam" id="PF13480">
    <property type="entry name" value="Acetyltransf_6"/>
    <property type="match status" value="1"/>
</dbReference>
<evidence type="ECO:0000259" key="7">
    <source>
        <dbReference type="Pfam" id="PF13480"/>
    </source>
</evidence>
<keyword evidence="5" id="KW-0012">Acyltransferase</keyword>
<evidence type="ECO:0000256" key="4">
    <source>
        <dbReference type="ARBA" id="ARBA00022984"/>
    </source>
</evidence>
<evidence type="ECO:0000256" key="3">
    <source>
        <dbReference type="ARBA" id="ARBA00022960"/>
    </source>
</evidence>
<dbReference type="EMBL" id="JAGEVF010000002">
    <property type="protein sequence ID" value="MBO3115768.1"/>
    <property type="molecule type" value="Genomic_DNA"/>
</dbReference>